<feature type="region of interest" description="Disordered" evidence="1">
    <location>
        <begin position="289"/>
        <end position="310"/>
    </location>
</feature>
<dbReference type="EMBL" id="PZPL01000002">
    <property type="protein sequence ID" value="PTL71338.1"/>
    <property type="molecule type" value="Genomic_DNA"/>
</dbReference>
<evidence type="ECO:0000313" key="2">
    <source>
        <dbReference type="EMBL" id="PTL71338.1"/>
    </source>
</evidence>
<protein>
    <recommendedName>
        <fullName evidence="4">HTH iclR-type domain-containing protein</fullName>
    </recommendedName>
</protein>
<dbReference type="AlphaFoldDB" id="A0A2T4UP85"/>
<sequence length="654" mass="71262">MADLSARRSGVPLATDGDAWSLSRRLSPRDTVRTMRRDAYGRLGENSYPAAFLVSPVAPSTPWAIYLADDAGVFRLLCFDFDGKDSHGVDSDLMEQAADDCDALSAVLHDHQVPHVVCQSSGTGGRHLWVAVRGGASAADVARLAVAARANFRTLDHGMLRNPRTGAARPPLSPHRDGSASTLLRGQAEDLLDAVVDAESLHAVTQALEARHPAVRSLSLAPAPAPADADAQHRTHRGLSAAGTAHMATVGGGANPSWTAFMCLLSAAHAGWTLTDVEHAARTAPGMEHYRTKNTGRGGRRARSREEAADRLGRQWEKALQFAALHAVLPGQREPRDLTELEGIVAAVGDLLDRFRVNPGRWGRTERATSERTILTALAYLTLHTGKRTVAASVRDLALLSGLGRTTAASALRTLREDGYVQLIARADGSNASEWRLTGTFSTGYETIRTQPLNNPRPPGQLFSERAILLDLIEHELTDARHDLFTRAGLGHLAGKVYALLRREASVTVEVTARLLGVGSRTAATNLSRLRSHRLIVKHTDGWRRAARDLRTAAARALGVDGLLEDRAHRYSVEREVWAWWQAELAHRSSTPRERPRRRHVTSRPLFENPSPGERVWPLYPRDAAGRGDHREALHWGRTGMLAPGSLWWSSTAA</sequence>
<evidence type="ECO:0008006" key="4">
    <source>
        <dbReference type="Google" id="ProtNLM"/>
    </source>
</evidence>
<evidence type="ECO:0000313" key="3">
    <source>
        <dbReference type="Proteomes" id="UP000241085"/>
    </source>
</evidence>
<gene>
    <name evidence="2" type="ORF">C1I63_19145</name>
</gene>
<keyword evidence="3" id="KW-1185">Reference proteome</keyword>
<reference evidence="2 3" key="1">
    <citation type="submission" date="2018-03" db="EMBL/GenBank/DDBJ databases">
        <title>Bacteriophage NCPPB3778 and a type I-E CRISPR drive the evolution of the US Biological Select Agent, Rathayibacter toxicus.</title>
        <authorList>
            <person name="Davis E.W.II."/>
            <person name="Tabima J.F."/>
            <person name="Weisberg A.J."/>
            <person name="Dantas Lopes L."/>
            <person name="Wiseman M.S."/>
            <person name="Wiseman M.S."/>
            <person name="Pupko T."/>
            <person name="Belcher M.S."/>
            <person name="Sechler A.J."/>
            <person name="Tancos M.A."/>
            <person name="Schroeder B.K."/>
            <person name="Murray T.D."/>
            <person name="Luster D.G."/>
            <person name="Schneider W.L."/>
            <person name="Rogers E."/>
            <person name="Andreote F.D."/>
            <person name="Grunwald N.J."/>
            <person name="Putnam M.L."/>
            <person name="Chang J.H."/>
        </authorList>
    </citation>
    <scope>NUCLEOTIDE SEQUENCE [LARGE SCALE GENOMIC DNA]</scope>
    <source>
        <strain evidence="2 3">DSM 15933</strain>
    </source>
</reference>
<comment type="caution">
    <text evidence="2">The sequence shown here is derived from an EMBL/GenBank/DDBJ whole genome shotgun (WGS) entry which is preliminary data.</text>
</comment>
<feature type="region of interest" description="Disordered" evidence="1">
    <location>
        <begin position="161"/>
        <end position="180"/>
    </location>
</feature>
<dbReference type="Proteomes" id="UP000241085">
    <property type="component" value="Unassembled WGS sequence"/>
</dbReference>
<organism evidence="2 3">
    <name type="scientific">Rathayibacter caricis DSM 15933</name>
    <dbReference type="NCBI Taxonomy" id="1328867"/>
    <lineage>
        <taxon>Bacteria</taxon>
        <taxon>Bacillati</taxon>
        <taxon>Actinomycetota</taxon>
        <taxon>Actinomycetes</taxon>
        <taxon>Micrococcales</taxon>
        <taxon>Microbacteriaceae</taxon>
        <taxon>Rathayibacter</taxon>
    </lineage>
</organism>
<feature type="compositionally biased region" description="Basic residues" evidence="1">
    <location>
        <begin position="292"/>
        <end position="303"/>
    </location>
</feature>
<accession>A0A2T4UP85</accession>
<proteinExistence type="predicted"/>
<evidence type="ECO:0000256" key="1">
    <source>
        <dbReference type="SAM" id="MobiDB-lite"/>
    </source>
</evidence>
<name>A0A2T4UP85_9MICO</name>